<dbReference type="Proteomes" id="UP001057452">
    <property type="component" value="Chromosome 22"/>
</dbReference>
<comment type="caution">
    <text evidence="1">The sequence shown here is derived from an EMBL/GenBank/DDBJ whole genome shotgun (WGS) entry which is preliminary data.</text>
</comment>
<feature type="non-terminal residue" evidence="1">
    <location>
        <position position="1"/>
    </location>
</feature>
<organism evidence="1 2">
    <name type="scientific">Chaenocephalus aceratus</name>
    <name type="common">Blackfin icefish</name>
    <name type="synonym">Chaenichthys aceratus</name>
    <dbReference type="NCBI Taxonomy" id="36190"/>
    <lineage>
        <taxon>Eukaryota</taxon>
        <taxon>Metazoa</taxon>
        <taxon>Chordata</taxon>
        <taxon>Craniata</taxon>
        <taxon>Vertebrata</taxon>
        <taxon>Euteleostomi</taxon>
        <taxon>Actinopterygii</taxon>
        <taxon>Neopterygii</taxon>
        <taxon>Teleostei</taxon>
        <taxon>Neoteleostei</taxon>
        <taxon>Acanthomorphata</taxon>
        <taxon>Eupercaria</taxon>
        <taxon>Perciformes</taxon>
        <taxon>Notothenioidei</taxon>
        <taxon>Channichthyidae</taxon>
        <taxon>Chaenocephalus</taxon>
    </lineage>
</organism>
<proteinExistence type="predicted"/>
<name>A0ACB9WFX3_CHAAC</name>
<keyword evidence="2" id="KW-1185">Reference proteome</keyword>
<evidence type="ECO:0000313" key="2">
    <source>
        <dbReference type="Proteomes" id="UP001057452"/>
    </source>
</evidence>
<sequence length="64" mass="6738">FKPRRAAPSSRLSVVHGPVVALMLTGREEAPGDEGTQTTRIYGGKQIKDASHFRGCKSAPGDGS</sequence>
<protein>
    <submittedName>
        <fullName evidence="1">Uncharacterized protein</fullName>
    </submittedName>
</protein>
<evidence type="ECO:0000313" key="1">
    <source>
        <dbReference type="EMBL" id="KAI4812346.1"/>
    </source>
</evidence>
<reference evidence="1" key="1">
    <citation type="submission" date="2022-05" db="EMBL/GenBank/DDBJ databases">
        <title>Chromosome-level genome of Chaenocephalus aceratus.</title>
        <authorList>
            <person name="Park H."/>
        </authorList>
    </citation>
    <scope>NUCLEOTIDE SEQUENCE</scope>
    <source>
        <strain evidence="1">KU_202001</strain>
    </source>
</reference>
<accession>A0ACB9WFX3</accession>
<gene>
    <name evidence="1" type="ORF">KUCAC02_023744</name>
</gene>
<feature type="non-terminal residue" evidence="1">
    <location>
        <position position="64"/>
    </location>
</feature>
<dbReference type="EMBL" id="CM043806">
    <property type="protein sequence ID" value="KAI4812346.1"/>
    <property type="molecule type" value="Genomic_DNA"/>
</dbReference>